<keyword evidence="3 6" id="KW-0812">Transmembrane</keyword>
<dbReference type="RefSeq" id="WP_310324545.1">
    <property type="nucleotide sequence ID" value="NZ_JAVDXV010000001.1"/>
</dbReference>
<name>A0ABU2A2M7_9BURK</name>
<accession>A0ABU2A2M7</accession>
<protein>
    <submittedName>
        <fullName evidence="8">RDD family membrane protein YckC</fullName>
    </submittedName>
</protein>
<comment type="subcellular location">
    <subcellularLocation>
        <location evidence="1">Cell membrane</location>
        <topology evidence="1">Multi-pass membrane protein</topology>
    </subcellularLocation>
</comment>
<keyword evidence="9" id="KW-1185">Reference proteome</keyword>
<organism evidence="8 9">
    <name type="scientific">Roseateles asaccharophilus</name>
    <dbReference type="NCBI Taxonomy" id="582607"/>
    <lineage>
        <taxon>Bacteria</taxon>
        <taxon>Pseudomonadati</taxon>
        <taxon>Pseudomonadota</taxon>
        <taxon>Betaproteobacteria</taxon>
        <taxon>Burkholderiales</taxon>
        <taxon>Sphaerotilaceae</taxon>
        <taxon>Roseateles</taxon>
    </lineage>
</organism>
<sequence length="167" mass="18788">MSATTPTAVPPAGLARRFAAFIYEGVLLFAVLFFACFLYVVLTRQKDALFGAPGYVFAFVVPAAYFLYFWTRTGQTLALKTWHLRVVDMHGRPLGMARAFARYVLSWLWLLPGLSLWLFGVRGGLLTAGLVAWIAIYTLLARLHPQRQFLHDVIAGSRVVTQLPLRR</sequence>
<gene>
    <name evidence="8" type="ORF">J2X21_000538</name>
</gene>
<evidence type="ECO:0000313" key="9">
    <source>
        <dbReference type="Proteomes" id="UP001180825"/>
    </source>
</evidence>
<dbReference type="EMBL" id="JAVDXV010000001">
    <property type="protein sequence ID" value="MDR7331426.1"/>
    <property type="molecule type" value="Genomic_DNA"/>
</dbReference>
<evidence type="ECO:0000256" key="2">
    <source>
        <dbReference type="ARBA" id="ARBA00022475"/>
    </source>
</evidence>
<dbReference type="Proteomes" id="UP001180825">
    <property type="component" value="Unassembled WGS sequence"/>
</dbReference>
<feature type="domain" description="RDD" evidence="7">
    <location>
        <begin position="12"/>
        <end position="156"/>
    </location>
</feature>
<feature type="transmembrane region" description="Helical" evidence="6">
    <location>
        <begin position="48"/>
        <end position="70"/>
    </location>
</feature>
<dbReference type="Pfam" id="PF06271">
    <property type="entry name" value="RDD"/>
    <property type="match status" value="1"/>
</dbReference>
<keyword evidence="4 6" id="KW-1133">Transmembrane helix</keyword>
<evidence type="ECO:0000256" key="1">
    <source>
        <dbReference type="ARBA" id="ARBA00004651"/>
    </source>
</evidence>
<dbReference type="InterPro" id="IPR010432">
    <property type="entry name" value="RDD"/>
</dbReference>
<keyword evidence="5 6" id="KW-0472">Membrane</keyword>
<evidence type="ECO:0000256" key="5">
    <source>
        <dbReference type="ARBA" id="ARBA00023136"/>
    </source>
</evidence>
<proteinExistence type="predicted"/>
<evidence type="ECO:0000256" key="6">
    <source>
        <dbReference type="SAM" id="Phobius"/>
    </source>
</evidence>
<evidence type="ECO:0000256" key="4">
    <source>
        <dbReference type="ARBA" id="ARBA00022989"/>
    </source>
</evidence>
<comment type="caution">
    <text evidence="8">The sequence shown here is derived from an EMBL/GenBank/DDBJ whole genome shotgun (WGS) entry which is preliminary data.</text>
</comment>
<dbReference type="PANTHER" id="PTHR36115:SF10">
    <property type="entry name" value="RDD DOMAIN-CONTAINING PROTEIN"/>
    <property type="match status" value="1"/>
</dbReference>
<evidence type="ECO:0000259" key="7">
    <source>
        <dbReference type="Pfam" id="PF06271"/>
    </source>
</evidence>
<feature type="transmembrane region" description="Helical" evidence="6">
    <location>
        <begin position="21"/>
        <end position="42"/>
    </location>
</feature>
<keyword evidence="2" id="KW-1003">Cell membrane</keyword>
<dbReference type="PANTHER" id="PTHR36115">
    <property type="entry name" value="PROLINE-RICH ANTIGEN HOMOLOG-RELATED"/>
    <property type="match status" value="1"/>
</dbReference>
<reference evidence="8 9" key="1">
    <citation type="submission" date="2023-07" db="EMBL/GenBank/DDBJ databases">
        <title>Sorghum-associated microbial communities from plants grown in Nebraska, USA.</title>
        <authorList>
            <person name="Schachtman D."/>
        </authorList>
    </citation>
    <scope>NUCLEOTIDE SEQUENCE [LARGE SCALE GENOMIC DNA]</scope>
    <source>
        <strain evidence="8 9">BE316</strain>
    </source>
</reference>
<evidence type="ECO:0000313" key="8">
    <source>
        <dbReference type="EMBL" id="MDR7331426.1"/>
    </source>
</evidence>
<dbReference type="InterPro" id="IPR051791">
    <property type="entry name" value="Pra-immunoreactive"/>
</dbReference>
<feature type="transmembrane region" description="Helical" evidence="6">
    <location>
        <begin position="125"/>
        <end position="143"/>
    </location>
</feature>
<evidence type="ECO:0000256" key="3">
    <source>
        <dbReference type="ARBA" id="ARBA00022692"/>
    </source>
</evidence>